<keyword evidence="5 6" id="KW-0349">Heme</keyword>
<keyword evidence="4 5" id="KW-0408">Iron</keyword>
<protein>
    <submittedName>
        <fullName evidence="7">Cytochrome P450</fullName>
    </submittedName>
</protein>
<keyword evidence="6" id="KW-0503">Monooxygenase</keyword>
<accession>A0A5P8N8Y0</accession>
<evidence type="ECO:0000313" key="7">
    <source>
        <dbReference type="EMBL" id="QFR37248.1"/>
    </source>
</evidence>
<dbReference type="InterPro" id="IPR002401">
    <property type="entry name" value="Cyt_P450_E_grp-I"/>
</dbReference>
<dbReference type="Gene3D" id="1.10.630.10">
    <property type="entry name" value="Cytochrome P450"/>
    <property type="match status" value="1"/>
</dbReference>
<dbReference type="Pfam" id="PF00067">
    <property type="entry name" value="p450"/>
    <property type="match status" value="1"/>
</dbReference>
<dbReference type="PROSITE" id="PS00086">
    <property type="entry name" value="CYTOCHROME_P450"/>
    <property type="match status" value="1"/>
</dbReference>
<dbReference type="PRINTS" id="PR00463">
    <property type="entry name" value="EP450I"/>
</dbReference>
<sequence>MNLPSVCDFAGVVLIALLLWAYLDWIGVLGPERIKGIPSVPSLPFIGNLHQVNSNPALTYSRWSQKYGDVFQMRLGTQTVVVANSYDSVKHLWISNSNANNSRPVLYTFHRVLSKTQGFTVGTTPWGKDYKNMKKIIATSLNKKSIDSYSDFISFESRQFFRRINSFILTNLYLGQSCDIDIFKLLQGYVLRVSLFITYGYLVKVEHDDNCKLFDEVTKVENKIVRLRGHTSNIQDYLPILRYFGFNKKSNLAEDFRQRRDVYMSKFHDDLIQKMKDGNYYKDCIVSKVLRGCSEYPKEITDSQLNSICLSMVSAGLDNTPLVLNHILGHLSQPGEHAQTLQEEAFKEILKTYGSVEAAFTLCAFDFQVDFITAILKEGLRFFSVLPTSLPRATTGDIIYKDAIIPSGTILFMNAFAANHDSHHFENPYIFEPRRYLDKENRIIDNRKPDHFTFGVGTRACAGSHLAWKEMYITIIRFILLYRILPPEDEKYLMKLDPFEMNSEPDSVAFEPQIFKFGLLPRNEEVFHKLIILPDE</sequence>
<dbReference type="InterPro" id="IPR036396">
    <property type="entry name" value="Cyt_P450_sf"/>
</dbReference>
<evidence type="ECO:0000256" key="2">
    <source>
        <dbReference type="ARBA" id="ARBA00022723"/>
    </source>
</evidence>
<evidence type="ECO:0000256" key="3">
    <source>
        <dbReference type="ARBA" id="ARBA00023002"/>
    </source>
</evidence>
<proteinExistence type="inferred from homology"/>
<evidence type="ECO:0000256" key="4">
    <source>
        <dbReference type="ARBA" id="ARBA00023004"/>
    </source>
</evidence>
<keyword evidence="2 5" id="KW-0479">Metal-binding</keyword>
<reference evidence="7" key="1">
    <citation type="journal article" date="2019" name="Front. Microbiol.">
        <title>An Overview of Genes From Cyberlindnera americana, a Symbiont Yeast Isolated From the Gut of the Bark Beetle Dendroctonus rhizophagus (Curculionidae: Scolytinae), Involved in the Detoxification Process Using Genome and Transcriptome Data.</title>
        <authorList>
            <person name="Soto-Robles L.V."/>
            <person name="Torres-Banda V."/>
            <person name="Rivera-Orduna F.N."/>
            <person name="Curiel-Quesada E."/>
            <person name="Hidalgo-Lara M.E."/>
            <person name="Zuniga G."/>
        </authorList>
    </citation>
    <scope>NUCLEOTIDE SEQUENCE</scope>
    <source>
        <strain evidence="7">ChDrAdgY46</strain>
    </source>
</reference>
<dbReference type="SUPFAM" id="SSF48264">
    <property type="entry name" value="Cytochrome P450"/>
    <property type="match status" value="1"/>
</dbReference>
<evidence type="ECO:0000256" key="6">
    <source>
        <dbReference type="RuleBase" id="RU000461"/>
    </source>
</evidence>
<keyword evidence="3 6" id="KW-0560">Oxidoreductase</keyword>
<dbReference type="GO" id="GO:0005506">
    <property type="term" value="F:iron ion binding"/>
    <property type="evidence" value="ECO:0007669"/>
    <property type="project" value="InterPro"/>
</dbReference>
<feature type="binding site" description="axial binding residue" evidence="5">
    <location>
        <position position="461"/>
    </location>
    <ligand>
        <name>heme</name>
        <dbReference type="ChEBI" id="CHEBI:30413"/>
    </ligand>
    <ligandPart>
        <name>Fe</name>
        <dbReference type="ChEBI" id="CHEBI:18248"/>
    </ligandPart>
</feature>
<dbReference type="InterPro" id="IPR017972">
    <property type="entry name" value="Cyt_P450_CS"/>
</dbReference>
<dbReference type="GO" id="GO:0004497">
    <property type="term" value="F:monooxygenase activity"/>
    <property type="evidence" value="ECO:0007669"/>
    <property type="project" value="UniProtKB-KW"/>
</dbReference>
<dbReference type="InterPro" id="IPR050364">
    <property type="entry name" value="Cytochrome_P450_fung"/>
</dbReference>
<gene>
    <name evidence="7" type="ORF">g5662</name>
</gene>
<dbReference type="PANTHER" id="PTHR46300">
    <property type="entry name" value="P450, PUTATIVE (EUROFUNG)-RELATED-RELATED"/>
    <property type="match status" value="1"/>
</dbReference>
<organism evidence="7">
    <name type="scientific">Cyberlindnera americana</name>
    <dbReference type="NCBI Taxonomy" id="36016"/>
    <lineage>
        <taxon>Eukaryota</taxon>
        <taxon>Fungi</taxon>
        <taxon>Dikarya</taxon>
        <taxon>Ascomycota</taxon>
        <taxon>Saccharomycotina</taxon>
        <taxon>Saccharomycetes</taxon>
        <taxon>Phaffomycetales</taxon>
        <taxon>Phaffomycetaceae</taxon>
        <taxon>Cyberlindnera</taxon>
    </lineage>
</organism>
<comment type="similarity">
    <text evidence="1 6">Belongs to the cytochrome P450 family.</text>
</comment>
<dbReference type="EMBL" id="MK890743">
    <property type="protein sequence ID" value="QFR37248.1"/>
    <property type="molecule type" value="Genomic_DNA"/>
</dbReference>
<dbReference type="PRINTS" id="PR00385">
    <property type="entry name" value="P450"/>
</dbReference>
<dbReference type="InterPro" id="IPR001128">
    <property type="entry name" value="Cyt_P450"/>
</dbReference>
<comment type="cofactor">
    <cofactor evidence="5">
        <name>heme</name>
        <dbReference type="ChEBI" id="CHEBI:30413"/>
    </cofactor>
</comment>
<evidence type="ECO:0000256" key="1">
    <source>
        <dbReference type="ARBA" id="ARBA00010617"/>
    </source>
</evidence>
<dbReference type="GO" id="GO:0016705">
    <property type="term" value="F:oxidoreductase activity, acting on paired donors, with incorporation or reduction of molecular oxygen"/>
    <property type="evidence" value="ECO:0007669"/>
    <property type="project" value="InterPro"/>
</dbReference>
<name>A0A5P8N8Y0_9ASCO</name>
<dbReference type="AlphaFoldDB" id="A0A5P8N8Y0"/>
<evidence type="ECO:0000256" key="5">
    <source>
        <dbReference type="PIRSR" id="PIRSR602401-1"/>
    </source>
</evidence>
<dbReference type="GO" id="GO:0020037">
    <property type="term" value="F:heme binding"/>
    <property type="evidence" value="ECO:0007669"/>
    <property type="project" value="InterPro"/>
</dbReference>